<keyword evidence="5" id="KW-0547">Nucleotide-binding</keyword>
<dbReference type="PANTHER" id="PTHR45690">
    <property type="entry name" value="NACHT, LRR AND PYD DOMAINS-CONTAINING PROTEIN 12"/>
    <property type="match status" value="1"/>
</dbReference>
<dbReference type="EMBL" id="AFYH01205658">
    <property type="status" value="NOT_ANNOTATED_CDS"/>
    <property type="molecule type" value="Genomic_DNA"/>
</dbReference>
<dbReference type="SMART" id="SM00368">
    <property type="entry name" value="LRR_RI"/>
    <property type="match status" value="8"/>
</dbReference>
<dbReference type="InterPro" id="IPR001611">
    <property type="entry name" value="Leu-rich_rpt"/>
</dbReference>
<comment type="similarity">
    <text evidence="2">Belongs to the NLRP family.</text>
</comment>
<keyword evidence="7" id="KW-0832">Ubl conjugation</keyword>
<dbReference type="InterPro" id="IPR041075">
    <property type="entry name" value="NOD1/2_WH"/>
</dbReference>
<dbReference type="InParanoid" id="H2ZZ28"/>
<evidence type="ECO:0000313" key="12">
    <source>
        <dbReference type="Proteomes" id="UP000008672"/>
    </source>
</evidence>
<dbReference type="Pfam" id="PF13516">
    <property type="entry name" value="LRR_6"/>
    <property type="match status" value="4"/>
</dbReference>
<keyword evidence="3" id="KW-0963">Cytoplasm</keyword>
<dbReference type="Ensembl" id="ENSLACT00000002670.1">
    <property type="protein sequence ID" value="ENSLACP00000002649.1"/>
    <property type="gene ID" value="ENSLACG00000002370.1"/>
</dbReference>
<evidence type="ECO:0000256" key="3">
    <source>
        <dbReference type="ARBA" id="ARBA00022490"/>
    </source>
</evidence>
<evidence type="ECO:0000256" key="4">
    <source>
        <dbReference type="ARBA" id="ARBA00022737"/>
    </source>
</evidence>
<name>H2ZZ28_LATCH</name>
<organism evidence="11 12">
    <name type="scientific">Latimeria chalumnae</name>
    <name type="common">Coelacanth</name>
    <dbReference type="NCBI Taxonomy" id="7897"/>
    <lineage>
        <taxon>Eukaryota</taxon>
        <taxon>Metazoa</taxon>
        <taxon>Chordata</taxon>
        <taxon>Craniata</taxon>
        <taxon>Vertebrata</taxon>
        <taxon>Euteleostomi</taxon>
        <taxon>Coelacanthiformes</taxon>
        <taxon>Coelacanthidae</taxon>
        <taxon>Latimeria</taxon>
    </lineage>
</organism>
<dbReference type="HOGENOM" id="CLU_002274_2_1_1"/>
<comment type="subcellular location">
    <subcellularLocation>
        <location evidence="1">Inflammasome</location>
    </subcellularLocation>
</comment>
<dbReference type="InterPro" id="IPR050637">
    <property type="entry name" value="NLRP_innate_immun_reg"/>
</dbReference>
<dbReference type="OMA" id="LTHNCAK"/>
<dbReference type="GO" id="GO:0005829">
    <property type="term" value="C:cytosol"/>
    <property type="evidence" value="ECO:0007669"/>
    <property type="project" value="UniProtKB-SubCell"/>
</dbReference>
<dbReference type="SUPFAM" id="SSF52540">
    <property type="entry name" value="P-loop containing nucleoside triphosphate hydrolases"/>
    <property type="match status" value="1"/>
</dbReference>
<protein>
    <recommendedName>
        <fullName evidence="10">NACHT domain-containing protein</fullName>
    </recommendedName>
</protein>
<evidence type="ECO:0000256" key="9">
    <source>
        <dbReference type="ARBA" id="ARBA00023233"/>
    </source>
</evidence>
<evidence type="ECO:0000256" key="8">
    <source>
        <dbReference type="ARBA" id="ARBA00023198"/>
    </source>
</evidence>
<evidence type="ECO:0000256" key="5">
    <source>
        <dbReference type="ARBA" id="ARBA00022741"/>
    </source>
</evidence>
<accession>H2ZZ28</accession>
<dbReference type="EMBL" id="AFYH01205657">
    <property type="status" value="NOT_ANNOTATED_CDS"/>
    <property type="molecule type" value="Genomic_DNA"/>
</dbReference>
<evidence type="ECO:0000259" key="10">
    <source>
        <dbReference type="PROSITE" id="PS50837"/>
    </source>
</evidence>
<dbReference type="EMBL" id="AFYH01205655">
    <property type="status" value="NOT_ANNOTATED_CDS"/>
    <property type="molecule type" value="Genomic_DNA"/>
</dbReference>
<feature type="domain" description="NACHT" evidence="10">
    <location>
        <begin position="90"/>
        <end position="223"/>
    </location>
</feature>
<proteinExistence type="inferred from homology"/>
<dbReference type="InterPro" id="IPR027417">
    <property type="entry name" value="P-loop_NTPase"/>
</dbReference>
<evidence type="ECO:0000256" key="1">
    <source>
        <dbReference type="ARBA" id="ARBA00004110"/>
    </source>
</evidence>
<keyword evidence="6" id="KW-0067">ATP-binding</keyword>
<dbReference type="SUPFAM" id="SSF52047">
    <property type="entry name" value="RNI-like"/>
    <property type="match status" value="1"/>
</dbReference>
<evidence type="ECO:0000256" key="2">
    <source>
        <dbReference type="ARBA" id="ARBA00008665"/>
    </source>
</evidence>
<dbReference type="PROSITE" id="PS50837">
    <property type="entry name" value="NACHT"/>
    <property type="match status" value="1"/>
</dbReference>
<dbReference type="GO" id="GO:0006954">
    <property type="term" value="P:inflammatory response"/>
    <property type="evidence" value="ECO:0007669"/>
    <property type="project" value="UniProtKB-KW"/>
</dbReference>
<keyword evidence="4" id="KW-0677">Repeat</keyword>
<keyword evidence="8" id="KW-0395">Inflammatory response</keyword>
<dbReference type="Proteomes" id="UP000008672">
    <property type="component" value="Unassembled WGS sequence"/>
</dbReference>
<dbReference type="Gene3D" id="3.80.10.10">
    <property type="entry name" value="Ribonuclease Inhibitor"/>
    <property type="match status" value="1"/>
</dbReference>
<dbReference type="Pfam" id="PF17776">
    <property type="entry name" value="NLRC4_HD2"/>
    <property type="match status" value="1"/>
</dbReference>
<keyword evidence="12" id="KW-1185">Reference proteome</keyword>
<dbReference type="SMART" id="SM01288">
    <property type="entry name" value="FISNA"/>
    <property type="match status" value="1"/>
</dbReference>
<sequence>DYQEKHKREMKKRFERVRDYNALPGEWNCLYNIYTKMLITTKERERGEREQELQLTGKLHHQMMEQLQADEGSSIEYTQLFDQRNGTRPKTVVLHGVTGIGKSYTVQKFILDWANGKLYQDLFNFVIFLDCKEISRYKDNVSIEDLIFIRQDVLQKYREEILQIPEKVLIIVEGFDRLIFSSNLTNMDESINEFDEFPVELIMKNLIGRQLYPGTSMLITTRPEGLDRLKTFVTIDFCAEILGFMEEQRRQYIHRYFKKEEWAKEAVNYIQKNEIVFTMCHLPVMCWIVSTVMRQEMENEGRIEKGVKSTTQAFLYYTRVLSKHHNTGSWTPNDSLFQRLGALALDGLKEQRIMFDEKHLQEYSLDCSKTSPSFLTQVILREDRRTYSFAHLKVQEYFAAVFFYSSKQLGDTDSLLAEFRTPKPHTIPIMRFFFGLMGTDATQRLNCTPSPEKREKLLRWMKSSLIKYKGPLFLELLHILDAMFEEDFPKSAMEELKDVTLSFQSLQETDSRVLRKHLQYSFQLQTLELPGCHLGDEGEAWVSICHSFPALLVQIYSKILLLKKYEQNLLLFLCYNKYICNISSLYLAALHSNVYVICYRDKHYSILLEGLKLQNTGCNKKALPLISVSILVTNSNLTQLDLSMSNLGDLGIHWIVNTLTTQKCKLQNLGLINTQLTSKCCLDLQSILDLNTDLRWLNLGWNALADTGVKDLCSALQTKECPLLLLGLEANGLTHNCAKDLSSLLSAHSSLNTLVLSCNDLGDEGVKILCTALQKPQCKLEILWLQDNALTDACASDLCQALSTNQCLKMLVLTENNLGDSGLIQLCDSLKSPDCKLQALWLRSNNLTDACAKALCSALHTNKYLIQLNLSENAFTDESLNSFIDIIGTNGNLKVLGLNGNKFTSHGREKLKSFGTQMKSSNTDVLVFV</sequence>
<keyword evidence="9" id="KW-1271">Inflammasome</keyword>
<evidence type="ECO:0000256" key="6">
    <source>
        <dbReference type="ARBA" id="ARBA00022840"/>
    </source>
</evidence>
<dbReference type="AlphaFoldDB" id="H2ZZ28"/>
<dbReference type="Pfam" id="PF14484">
    <property type="entry name" value="FISNA"/>
    <property type="match status" value="1"/>
</dbReference>
<dbReference type="InterPro" id="IPR029495">
    <property type="entry name" value="NACHT-assoc"/>
</dbReference>
<dbReference type="eggNOG" id="ENOG502SBIG">
    <property type="taxonomic scope" value="Eukaryota"/>
</dbReference>
<dbReference type="PANTHER" id="PTHR45690:SF19">
    <property type="entry name" value="NACHT, LRR AND PYD DOMAINS-CONTAINING PROTEIN 3"/>
    <property type="match status" value="1"/>
</dbReference>
<dbReference type="GeneTree" id="ENSGT00940000160873"/>
<evidence type="ECO:0000256" key="7">
    <source>
        <dbReference type="ARBA" id="ARBA00022843"/>
    </source>
</evidence>
<dbReference type="GO" id="GO:0005524">
    <property type="term" value="F:ATP binding"/>
    <property type="evidence" value="ECO:0007669"/>
    <property type="project" value="UniProtKB-KW"/>
</dbReference>
<dbReference type="EMBL" id="AFYH01205656">
    <property type="status" value="NOT_ANNOTATED_CDS"/>
    <property type="molecule type" value="Genomic_DNA"/>
</dbReference>
<dbReference type="Bgee" id="ENSLACG00000002370">
    <property type="expression patterns" value="Expressed in pelvic fin"/>
</dbReference>
<reference evidence="12" key="1">
    <citation type="submission" date="2011-08" db="EMBL/GenBank/DDBJ databases">
        <title>The draft genome of Latimeria chalumnae.</title>
        <authorList>
            <person name="Di Palma F."/>
            <person name="Alfoldi J."/>
            <person name="Johnson J."/>
            <person name="Berlin A."/>
            <person name="Gnerre S."/>
            <person name="Jaffe D."/>
            <person name="MacCallum I."/>
            <person name="Young S."/>
            <person name="Walker B.J."/>
            <person name="Lander E."/>
            <person name="Lindblad-Toh K."/>
        </authorList>
    </citation>
    <scope>NUCLEOTIDE SEQUENCE [LARGE SCALE GENOMIC DNA]</scope>
    <source>
        <strain evidence="12">Wild caught</strain>
    </source>
</reference>
<dbReference type="InterPro" id="IPR041267">
    <property type="entry name" value="NLRP_HD2"/>
</dbReference>
<reference evidence="11" key="2">
    <citation type="submission" date="2025-08" db="UniProtKB">
        <authorList>
            <consortium name="Ensembl"/>
        </authorList>
    </citation>
    <scope>IDENTIFICATION</scope>
</reference>
<evidence type="ECO:0000313" key="11">
    <source>
        <dbReference type="Ensembl" id="ENSLACP00000002649.1"/>
    </source>
</evidence>
<dbReference type="Gene3D" id="3.40.50.300">
    <property type="entry name" value="P-loop containing nucleotide triphosphate hydrolases"/>
    <property type="match status" value="1"/>
</dbReference>
<dbReference type="GO" id="GO:0045087">
    <property type="term" value="P:innate immune response"/>
    <property type="evidence" value="ECO:0007669"/>
    <property type="project" value="UniProtKB-KW"/>
</dbReference>
<dbReference type="Pfam" id="PF05729">
    <property type="entry name" value="NACHT"/>
    <property type="match status" value="1"/>
</dbReference>
<reference evidence="11" key="3">
    <citation type="submission" date="2025-09" db="UniProtKB">
        <authorList>
            <consortium name="Ensembl"/>
        </authorList>
    </citation>
    <scope>IDENTIFICATION</scope>
</reference>
<dbReference type="InterPro" id="IPR032675">
    <property type="entry name" value="LRR_dom_sf"/>
</dbReference>
<dbReference type="Pfam" id="PF17779">
    <property type="entry name" value="WHD_NOD2"/>
    <property type="match status" value="1"/>
</dbReference>
<dbReference type="InterPro" id="IPR007111">
    <property type="entry name" value="NACHT_NTPase"/>
</dbReference>